<protein>
    <recommendedName>
        <fullName evidence="4">Purine nucleoside permease</fullName>
    </recommendedName>
</protein>
<dbReference type="GO" id="GO:0003824">
    <property type="term" value="F:catalytic activity"/>
    <property type="evidence" value="ECO:0007669"/>
    <property type="project" value="InterPro"/>
</dbReference>
<gene>
    <name evidence="2" type="ORF">G6O67_002367</name>
</gene>
<comment type="caution">
    <text evidence="2">The sequence shown here is derived from an EMBL/GenBank/DDBJ whole genome shotgun (WGS) entry which is preliminary data.</text>
</comment>
<keyword evidence="3" id="KW-1185">Reference proteome</keyword>
<dbReference type="PANTHER" id="PTHR38643:SF1">
    <property type="entry name" value="PURINE NUCLEOSIDE PERMEASE C285.05-RELATED"/>
    <property type="match status" value="1"/>
</dbReference>
<dbReference type="GO" id="GO:0055085">
    <property type="term" value="P:transmembrane transport"/>
    <property type="evidence" value="ECO:0007669"/>
    <property type="project" value="InterPro"/>
</dbReference>
<evidence type="ECO:0008006" key="4">
    <source>
        <dbReference type="Google" id="ProtNLM"/>
    </source>
</evidence>
<dbReference type="InterPro" id="IPR035994">
    <property type="entry name" value="Nucleoside_phosphorylase_sf"/>
</dbReference>
<evidence type="ECO:0000313" key="2">
    <source>
        <dbReference type="EMBL" id="KAF4510486.1"/>
    </source>
</evidence>
<dbReference type="InterPro" id="IPR009486">
    <property type="entry name" value="Pur_nuclsid_perm"/>
</dbReference>
<evidence type="ECO:0000256" key="1">
    <source>
        <dbReference type="SAM" id="SignalP"/>
    </source>
</evidence>
<dbReference type="GO" id="GO:0005783">
    <property type="term" value="C:endoplasmic reticulum"/>
    <property type="evidence" value="ECO:0007669"/>
    <property type="project" value="TreeGrafter"/>
</dbReference>
<organism evidence="2 3">
    <name type="scientific">Ophiocordyceps sinensis</name>
    <dbReference type="NCBI Taxonomy" id="72228"/>
    <lineage>
        <taxon>Eukaryota</taxon>
        <taxon>Fungi</taxon>
        <taxon>Dikarya</taxon>
        <taxon>Ascomycota</taxon>
        <taxon>Pezizomycotina</taxon>
        <taxon>Sordariomycetes</taxon>
        <taxon>Hypocreomycetidae</taxon>
        <taxon>Hypocreales</taxon>
        <taxon>Ophiocordycipitaceae</taxon>
        <taxon>Ophiocordyceps</taxon>
    </lineage>
</organism>
<dbReference type="EMBL" id="JAAVMX010000003">
    <property type="protein sequence ID" value="KAF4510486.1"/>
    <property type="molecule type" value="Genomic_DNA"/>
</dbReference>
<dbReference type="AlphaFoldDB" id="A0A8H4V7F3"/>
<dbReference type="OrthoDB" id="2331083at2759"/>
<dbReference type="Pfam" id="PF06516">
    <property type="entry name" value="NUP"/>
    <property type="match status" value="1"/>
</dbReference>
<sequence>MLSLLPRLLSILLQLQHLIPHVVGSSGPCRGLIAPRVMIVSMWAPEADSWHRRFHESKLGRLFAVAVASPGLSMLFPHVFCTEDGRVCQITVGEGEINAAASMMALALSQKFNLRQTYFLVAGIAGVNPRYATLGSVALSRFAVQVALQYEIDPRSLPANWTTGYVAYGRDYPFQYPSTTYGTEVFEVNERLRDAAFALASRAALADDQVSRQYRARYATPGQNAFPAAARSPNIVKCDCTTSDVYFSGTRLSQVFEKTTEIWTNGTGVYCMTAQEENATLEVLVRAAIESIVDFSRIIIMRTGSDFDRPPPGVSDWEHLTTVDQNGFNIAIDNIFIAGIEIVKGIVTEWDSVFRQGLAPTNYVGDILGSLGGVPDFGLGSVTGGKPVAPAGASGGMAKHQPRRRRPLALRTVGRL</sequence>
<reference evidence="2 3" key="1">
    <citation type="journal article" date="2020" name="Genome Biol. Evol.">
        <title>A new high-quality draft genome assembly of the Chinese cordyceps Ophiocordyceps sinensis.</title>
        <authorList>
            <person name="Shu R."/>
            <person name="Zhang J."/>
            <person name="Meng Q."/>
            <person name="Zhang H."/>
            <person name="Zhou G."/>
            <person name="Li M."/>
            <person name="Wu P."/>
            <person name="Zhao Y."/>
            <person name="Chen C."/>
            <person name="Qin Q."/>
        </authorList>
    </citation>
    <scope>NUCLEOTIDE SEQUENCE [LARGE SCALE GENOMIC DNA]</scope>
    <source>
        <strain evidence="2 3">IOZ07</strain>
    </source>
</reference>
<dbReference type="PANTHER" id="PTHR38643">
    <property type="entry name" value="PURINE NUCLEOSIDE PERMEASE C285.05-RELATED"/>
    <property type="match status" value="1"/>
</dbReference>
<name>A0A8H4V7F3_9HYPO</name>
<feature type="chain" id="PRO_5034370315" description="Purine nucleoside permease" evidence="1">
    <location>
        <begin position="25"/>
        <end position="416"/>
    </location>
</feature>
<keyword evidence="1" id="KW-0732">Signal</keyword>
<accession>A0A8H4V7F3</accession>
<dbReference type="Gene3D" id="3.40.50.1580">
    <property type="entry name" value="Nucleoside phosphorylase domain"/>
    <property type="match status" value="1"/>
</dbReference>
<dbReference type="GO" id="GO:0009116">
    <property type="term" value="P:nucleoside metabolic process"/>
    <property type="evidence" value="ECO:0007669"/>
    <property type="project" value="InterPro"/>
</dbReference>
<dbReference type="Proteomes" id="UP000557566">
    <property type="component" value="Unassembled WGS sequence"/>
</dbReference>
<evidence type="ECO:0000313" key="3">
    <source>
        <dbReference type="Proteomes" id="UP000557566"/>
    </source>
</evidence>
<feature type="signal peptide" evidence="1">
    <location>
        <begin position="1"/>
        <end position="24"/>
    </location>
</feature>
<proteinExistence type="predicted"/>